<keyword evidence="2" id="KW-0677">Repeat</keyword>
<dbReference type="OrthoDB" id="3238562at2759"/>
<dbReference type="SMART" id="SM00320">
    <property type="entry name" value="WD40"/>
    <property type="match status" value="2"/>
</dbReference>
<keyword evidence="6" id="KW-1185">Reference proteome</keyword>
<dbReference type="InterPro" id="IPR001680">
    <property type="entry name" value="WD40_rpt"/>
</dbReference>
<keyword evidence="4" id="KW-0812">Transmembrane</keyword>
<evidence type="ECO:0000256" key="2">
    <source>
        <dbReference type="ARBA" id="ARBA00022737"/>
    </source>
</evidence>
<evidence type="ECO:0000313" key="6">
    <source>
        <dbReference type="Proteomes" id="UP000076154"/>
    </source>
</evidence>
<dbReference type="InterPro" id="IPR051179">
    <property type="entry name" value="WD_repeat_multifunction"/>
</dbReference>
<keyword evidence="1 3" id="KW-0853">WD repeat</keyword>
<dbReference type="AlphaFoldDB" id="A0A369JMJ2"/>
<feature type="transmembrane region" description="Helical" evidence="4">
    <location>
        <begin position="337"/>
        <end position="355"/>
    </location>
</feature>
<feature type="repeat" description="WD" evidence="3">
    <location>
        <begin position="23"/>
        <end position="54"/>
    </location>
</feature>
<dbReference type="PROSITE" id="PS50082">
    <property type="entry name" value="WD_REPEATS_2"/>
    <property type="match status" value="1"/>
</dbReference>
<name>A0A369JMJ2_HYPMA</name>
<gene>
    <name evidence="5" type="ORF">Hypma_009878</name>
</gene>
<evidence type="ECO:0000256" key="3">
    <source>
        <dbReference type="PROSITE-ProRule" id="PRU00221"/>
    </source>
</evidence>
<dbReference type="InParanoid" id="A0A369JMJ2"/>
<dbReference type="SUPFAM" id="SSF50978">
    <property type="entry name" value="WD40 repeat-like"/>
    <property type="match status" value="1"/>
</dbReference>
<evidence type="ECO:0000313" key="5">
    <source>
        <dbReference type="EMBL" id="RDB23068.1"/>
    </source>
</evidence>
<accession>A0A369JMJ2</accession>
<keyword evidence="4" id="KW-0472">Membrane</keyword>
<protein>
    <submittedName>
        <fullName evidence="5">Uncharacterized protein</fullName>
    </submittedName>
</protein>
<dbReference type="Pfam" id="PF00400">
    <property type="entry name" value="WD40"/>
    <property type="match status" value="1"/>
</dbReference>
<reference evidence="5" key="1">
    <citation type="submission" date="2018-04" db="EMBL/GenBank/DDBJ databases">
        <title>Whole genome sequencing of Hypsizygus marmoreus.</title>
        <authorList>
            <person name="Choi I.-G."/>
            <person name="Min B."/>
            <person name="Kim J.-G."/>
            <person name="Kim S."/>
            <person name="Oh Y.-L."/>
            <person name="Kong W.-S."/>
            <person name="Park H."/>
            <person name="Jeong J."/>
            <person name="Song E.-S."/>
        </authorList>
    </citation>
    <scope>NUCLEOTIDE SEQUENCE [LARGE SCALE GENOMIC DNA]</scope>
    <source>
        <strain evidence="5">51987-8</strain>
    </source>
</reference>
<comment type="caution">
    <text evidence="5">The sequence shown here is derived from an EMBL/GenBank/DDBJ whole genome shotgun (WGS) entry which is preliminary data.</text>
</comment>
<dbReference type="InterPro" id="IPR015943">
    <property type="entry name" value="WD40/YVTN_repeat-like_dom_sf"/>
</dbReference>
<evidence type="ECO:0000256" key="4">
    <source>
        <dbReference type="SAM" id="Phobius"/>
    </source>
</evidence>
<dbReference type="InterPro" id="IPR036322">
    <property type="entry name" value="WD40_repeat_dom_sf"/>
</dbReference>
<dbReference type="Proteomes" id="UP000076154">
    <property type="component" value="Unassembled WGS sequence"/>
</dbReference>
<keyword evidence="4" id="KW-1133">Transmembrane helix</keyword>
<organism evidence="5 6">
    <name type="scientific">Hypsizygus marmoreus</name>
    <name type="common">White beech mushroom</name>
    <name type="synonym">Agaricus marmoreus</name>
    <dbReference type="NCBI Taxonomy" id="39966"/>
    <lineage>
        <taxon>Eukaryota</taxon>
        <taxon>Fungi</taxon>
        <taxon>Dikarya</taxon>
        <taxon>Basidiomycota</taxon>
        <taxon>Agaricomycotina</taxon>
        <taxon>Agaricomycetes</taxon>
        <taxon>Agaricomycetidae</taxon>
        <taxon>Agaricales</taxon>
        <taxon>Tricholomatineae</taxon>
        <taxon>Lyophyllaceae</taxon>
        <taxon>Hypsizygus</taxon>
    </lineage>
</organism>
<dbReference type="STRING" id="39966.A0A369JMJ2"/>
<sequence>MSDSTEQKEEKLSYTLFAQLSGEHSKEGTINAISLNSTGTYLACGGDDGKISIWATLSNERQLLHVVSGRSPVMCLIWLHSDRVLAASVWVHLCDLDQPSKTGQNSNAEVIVTALRWDDSSKRLLVAYLHHGVMLWDLPSMSVTRYINVGVQHSGFISISPSLEDRHRLAVANRMLGFDIFDLESGKPMETFRDESVHEPKTPQEFLPVLHIHDGLALLGRSHNGRVHIWDTELTGRPPIGVLLHPDAQRVSCLAAAYDMDQDRFVIATVQTGQRGPLVSIWRTQDTSKFVPLKRRLQPDSSLEQVVQAARTRIKISESETTSPSETYFRRMTMHDVICYAATGIVLSIVVRAAGGNL</sequence>
<dbReference type="PANTHER" id="PTHR19857">
    <property type="entry name" value="MITOCHONDRIAL DIVISION PROTEIN 1-RELATED"/>
    <property type="match status" value="1"/>
</dbReference>
<proteinExistence type="predicted"/>
<dbReference type="Gene3D" id="2.130.10.10">
    <property type="entry name" value="YVTN repeat-like/Quinoprotein amine dehydrogenase"/>
    <property type="match status" value="1"/>
</dbReference>
<dbReference type="EMBL" id="LUEZ02000048">
    <property type="protein sequence ID" value="RDB23068.1"/>
    <property type="molecule type" value="Genomic_DNA"/>
</dbReference>
<evidence type="ECO:0000256" key="1">
    <source>
        <dbReference type="ARBA" id="ARBA00022574"/>
    </source>
</evidence>